<name>A0AAV2I4R2_LYMST</name>
<dbReference type="AlphaFoldDB" id="A0AAV2I4R2"/>
<dbReference type="InterPro" id="IPR001810">
    <property type="entry name" value="F-box_dom"/>
</dbReference>
<comment type="caution">
    <text evidence="2">The sequence shown here is derived from an EMBL/GenBank/DDBJ whole genome shotgun (WGS) entry which is preliminary data.</text>
</comment>
<protein>
    <recommendedName>
        <fullName evidence="1">F-box domain-containing protein</fullName>
    </recommendedName>
</protein>
<dbReference type="Proteomes" id="UP001497497">
    <property type="component" value="Unassembled WGS sequence"/>
</dbReference>
<dbReference type="InterPro" id="IPR036047">
    <property type="entry name" value="F-box-like_dom_sf"/>
</dbReference>
<dbReference type="EMBL" id="CAXITT010000402">
    <property type="protein sequence ID" value="CAL1540853.1"/>
    <property type="molecule type" value="Genomic_DNA"/>
</dbReference>
<dbReference type="InterPro" id="IPR032675">
    <property type="entry name" value="LRR_dom_sf"/>
</dbReference>
<feature type="non-terminal residue" evidence="2">
    <location>
        <position position="91"/>
    </location>
</feature>
<accession>A0AAV2I4R2</accession>
<reference evidence="2 3" key="1">
    <citation type="submission" date="2024-04" db="EMBL/GenBank/DDBJ databases">
        <authorList>
            <consortium name="Genoscope - CEA"/>
            <person name="William W."/>
        </authorList>
    </citation>
    <scope>NUCLEOTIDE SEQUENCE [LARGE SCALE GENOMIC DNA]</scope>
</reference>
<evidence type="ECO:0000259" key="1">
    <source>
        <dbReference type="Pfam" id="PF12937"/>
    </source>
</evidence>
<organism evidence="2 3">
    <name type="scientific">Lymnaea stagnalis</name>
    <name type="common">Great pond snail</name>
    <name type="synonym">Helix stagnalis</name>
    <dbReference type="NCBI Taxonomy" id="6523"/>
    <lineage>
        <taxon>Eukaryota</taxon>
        <taxon>Metazoa</taxon>
        <taxon>Spiralia</taxon>
        <taxon>Lophotrochozoa</taxon>
        <taxon>Mollusca</taxon>
        <taxon>Gastropoda</taxon>
        <taxon>Heterobranchia</taxon>
        <taxon>Euthyneura</taxon>
        <taxon>Panpulmonata</taxon>
        <taxon>Hygrophila</taxon>
        <taxon>Lymnaeoidea</taxon>
        <taxon>Lymnaeidae</taxon>
        <taxon>Lymnaea</taxon>
    </lineage>
</organism>
<feature type="domain" description="F-box" evidence="1">
    <location>
        <begin position="3"/>
        <end position="27"/>
    </location>
</feature>
<evidence type="ECO:0000313" key="2">
    <source>
        <dbReference type="EMBL" id="CAL1540853.1"/>
    </source>
</evidence>
<proteinExistence type="predicted"/>
<evidence type="ECO:0000313" key="3">
    <source>
        <dbReference type="Proteomes" id="UP001497497"/>
    </source>
</evidence>
<dbReference type="Gene3D" id="3.80.10.10">
    <property type="entry name" value="Ribonuclease Inhibitor"/>
    <property type="match status" value="1"/>
</dbReference>
<dbReference type="SUPFAM" id="SSF81383">
    <property type="entry name" value="F-box domain"/>
    <property type="match status" value="1"/>
</dbReference>
<gene>
    <name evidence="2" type="ORF">GSLYS_00014502001</name>
</gene>
<keyword evidence="3" id="KW-1185">Reference proteome</keyword>
<sequence length="91" mass="10505">MMCTCALVCRRWARIVCDISLWRRMDMAGRPLKVGILKILLERGVEVLRLNRSEVMGDFSSTVQGAPDPRRSPLSEDRMYRLQMLDMSMAN</sequence>
<dbReference type="Pfam" id="PF12937">
    <property type="entry name" value="F-box-like"/>
    <property type="match status" value="1"/>
</dbReference>